<accession>A0ABR7X405</accession>
<name>A0ABR7X405_9SPHI</name>
<dbReference type="EMBL" id="JACWMW010000002">
    <property type="protein sequence ID" value="MBD1385316.1"/>
    <property type="molecule type" value="Genomic_DNA"/>
</dbReference>
<evidence type="ECO:0000256" key="1">
    <source>
        <dbReference type="SAM" id="SignalP"/>
    </source>
</evidence>
<keyword evidence="3" id="KW-1185">Reference proteome</keyword>
<sequence>MKKTTFIFLAIIIALFSACKKENTTVITPEKPDNFFTYDTDSHTVVSSSRSVDMFNHPVIIFKAEDKWSLTLTFKNYPTASGTYQLSSDIEDNEFRLSGSDKYGASFNYQRSPIPVEIKVNASGKISTTIPEIFAGAASPSNSYKLTATLYEK</sequence>
<dbReference type="Proteomes" id="UP000618754">
    <property type="component" value="Unassembled WGS sequence"/>
</dbReference>
<dbReference type="PROSITE" id="PS51257">
    <property type="entry name" value="PROKAR_LIPOPROTEIN"/>
    <property type="match status" value="1"/>
</dbReference>
<reference evidence="2 3" key="1">
    <citation type="submission" date="2020-09" db="EMBL/GenBank/DDBJ databases">
        <title>Novel species of Mucilaginibacter isolated from a glacier on the Tibetan Plateau.</title>
        <authorList>
            <person name="Liu Q."/>
            <person name="Xin Y.-H."/>
        </authorList>
    </citation>
    <scope>NUCLEOTIDE SEQUENCE [LARGE SCALE GENOMIC DNA]</scope>
    <source>
        <strain evidence="2 3">CGMCC 1.13878</strain>
    </source>
</reference>
<comment type="caution">
    <text evidence="2">The sequence shown here is derived from an EMBL/GenBank/DDBJ whole genome shotgun (WGS) entry which is preliminary data.</text>
</comment>
<dbReference type="RefSeq" id="WP_191175197.1">
    <property type="nucleotide sequence ID" value="NZ_JACWMW010000002.1"/>
</dbReference>
<protein>
    <submittedName>
        <fullName evidence="2">Uncharacterized protein</fullName>
    </submittedName>
</protein>
<organism evidence="2 3">
    <name type="scientific">Mucilaginibacter rigui</name>
    <dbReference type="NCBI Taxonomy" id="534635"/>
    <lineage>
        <taxon>Bacteria</taxon>
        <taxon>Pseudomonadati</taxon>
        <taxon>Bacteroidota</taxon>
        <taxon>Sphingobacteriia</taxon>
        <taxon>Sphingobacteriales</taxon>
        <taxon>Sphingobacteriaceae</taxon>
        <taxon>Mucilaginibacter</taxon>
    </lineage>
</organism>
<feature type="signal peptide" evidence="1">
    <location>
        <begin position="1"/>
        <end position="20"/>
    </location>
</feature>
<evidence type="ECO:0000313" key="2">
    <source>
        <dbReference type="EMBL" id="MBD1385316.1"/>
    </source>
</evidence>
<evidence type="ECO:0000313" key="3">
    <source>
        <dbReference type="Proteomes" id="UP000618754"/>
    </source>
</evidence>
<feature type="chain" id="PRO_5046860682" evidence="1">
    <location>
        <begin position="21"/>
        <end position="153"/>
    </location>
</feature>
<proteinExistence type="predicted"/>
<gene>
    <name evidence="2" type="ORF">IDJ75_08500</name>
</gene>
<keyword evidence="1" id="KW-0732">Signal</keyword>